<feature type="chain" id="PRO_5039572828" description="Tetratricopeptide repeat protein" evidence="1">
    <location>
        <begin position="24"/>
        <end position="328"/>
    </location>
</feature>
<dbReference type="SUPFAM" id="SSF48452">
    <property type="entry name" value="TPR-like"/>
    <property type="match status" value="1"/>
</dbReference>
<name>A0A9D6L8F7_UNCEI</name>
<dbReference type="EMBL" id="JACQAY010000035">
    <property type="protein sequence ID" value="MBI3538840.1"/>
    <property type="molecule type" value="Genomic_DNA"/>
</dbReference>
<proteinExistence type="predicted"/>
<protein>
    <recommendedName>
        <fullName evidence="4">Tetratricopeptide repeat protein</fullName>
    </recommendedName>
</protein>
<evidence type="ECO:0008006" key="4">
    <source>
        <dbReference type="Google" id="ProtNLM"/>
    </source>
</evidence>
<evidence type="ECO:0000256" key="1">
    <source>
        <dbReference type="SAM" id="SignalP"/>
    </source>
</evidence>
<dbReference type="Gene3D" id="1.25.40.10">
    <property type="entry name" value="Tetratricopeptide repeat domain"/>
    <property type="match status" value="1"/>
</dbReference>
<dbReference type="AlphaFoldDB" id="A0A9D6L8F7"/>
<organism evidence="2 3">
    <name type="scientific">Eiseniibacteriota bacterium</name>
    <dbReference type="NCBI Taxonomy" id="2212470"/>
    <lineage>
        <taxon>Bacteria</taxon>
        <taxon>Candidatus Eiseniibacteriota</taxon>
    </lineage>
</organism>
<keyword evidence="1" id="KW-0732">Signal</keyword>
<evidence type="ECO:0000313" key="3">
    <source>
        <dbReference type="Proteomes" id="UP000807850"/>
    </source>
</evidence>
<accession>A0A9D6L8F7</accession>
<dbReference type="Proteomes" id="UP000807850">
    <property type="component" value="Unassembled WGS sequence"/>
</dbReference>
<reference evidence="2" key="1">
    <citation type="submission" date="2020-07" db="EMBL/GenBank/DDBJ databases">
        <title>Huge and variable diversity of episymbiotic CPR bacteria and DPANN archaea in groundwater ecosystems.</title>
        <authorList>
            <person name="He C.Y."/>
            <person name="Keren R."/>
            <person name="Whittaker M."/>
            <person name="Farag I.F."/>
            <person name="Doudna J."/>
            <person name="Cate J.H.D."/>
            <person name="Banfield J.F."/>
        </authorList>
    </citation>
    <scope>NUCLEOTIDE SEQUENCE</scope>
    <source>
        <strain evidence="2">NC_groundwater_928_Pr1_S-0.2um_72_17</strain>
    </source>
</reference>
<sequence length="328" mass="33535">MARHPIVPPIALAAILGLGSVLARPAPVPAAPADPVAVIAAVKGRVDIGSSHGGPLQRAVFGRALERGDRVTVAAGGAATLFFNDGNVIEVAEKSSLTVSGRVGGKPAAGPASGLPGEVYASVTRFVAGGSRETGLVAGSALRGTDQAPIQLAPRRTAVLTDKPSFAWRAVEGATRYRVSVSSADKGDLWTREVAGLSIGWPADAAGIAAGDYLWEIEAFADARSLRKESSVFSALEPAKAATIRGNLDRIRDTAGGSDSPAARYLAGSYLSGLGLYQDATEQFGALCRLSPSSPAPHEALGNVYTKVGLMELAAAEFKQALALTGEP</sequence>
<comment type="caution">
    <text evidence="2">The sequence shown here is derived from an EMBL/GenBank/DDBJ whole genome shotgun (WGS) entry which is preliminary data.</text>
</comment>
<dbReference type="InterPro" id="IPR011990">
    <property type="entry name" value="TPR-like_helical_dom_sf"/>
</dbReference>
<gene>
    <name evidence="2" type="ORF">HY076_01010</name>
</gene>
<evidence type="ECO:0000313" key="2">
    <source>
        <dbReference type="EMBL" id="MBI3538840.1"/>
    </source>
</evidence>
<feature type="signal peptide" evidence="1">
    <location>
        <begin position="1"/>
        <end position="23"/>
    </location>
</feature>